<protein>
    <submittedName>
        <fullName evidence="5">Helix-turn-helix domain-containing protein</fullName>
    </submittedName>
</protein>
<evidence type="ECO:0000259" key="4">
    <source>
        <dbReference type="PROSITE" id="PS01124"/>
    </source>
</evidence>
<dbReference type="SUPFAM" id="SSF46689">
    <property type="entry name" value="Homeodomain-like"/>
    <property type="match status" value="1"/>
</dbReference>
<sequence>MVQSAGKGKAAAKRVAPTPAHERHFYSTTRAFGRFGIRIFDPVVMTQPHWHGHIEANFPIDLEMDYNVDGREIVVPANRLTLFWAGIPHQLRSIRRVGPGAAQLCNIYLPLDAFLMMNHIMALQVAFLGGGMITLPEALCSADQVRRWYGDYRSGDFERSEIVKMELNALFRRVLLEEPEYLVPPAHQGEGDRALSSAHIRHVVAMVRVALETLDQPLANADITKVTGLHENYAQALFTRVMKMPLKQFVIRMRLMRARALLVESSIAIASVAENSGFSSISQFYHQFRSAYGLSPRQMRETYLVSDP</sequence>
<organism evidence="5 6">
    <name type="scientific">Neotabrizicola shimadae</name>
    <dbReference type="NCBI Taxonomy" id="2807096"/>
    <lineage>
        <taxon>Bacteria</taxon>
        <taxon>Pseudomonadati</taxon>
        <taxon>Pseudomonadota</taxon>
        <taxon>Alphaproteobacteria</taxon>
        <taxon>Rhodobacterales</taxon>
        <taxon>Paracoccaceae</taxon>
        <taxon>Neotabrizicola</taxon>
    </lineage>
</organism>
<evidence type="ECO:0000256" key="2">
    <source>
        <dbReference type="ARBA" id="ARBA00023125"/>
    </source>
</evidence>
<dbReference type="InterPro" id="IPR018062">
    <property type="entry name" value="HTH_AraC-typ_CS"/>
</dbReference>
<evidence type="ECO:0000313" key="6">
    <source>
        <dbReference type="Proteomes" id="UP000826300"/>
    </source>
</evidence>
<dbReference type="Proteomes" id="UP000826300">
    <property type="component" value="Chromosome"/>
</dbReference>
<dbReference type="InterPro" id="IPR020449">
    <property type="entry name" value="Tscrpt_reg_AraC-type_HTH"/>
</dbReference>
<dbReference type="EMBL" id="CP069370">
    <property type="protein sequence ID" value="QYZ68785.1"/>
    <property type="molecule type" value="Genomic_DNA"/>
</dbReference>
<dbReference type="KEGG" id="nsm:JO391_13530"/>
<dbReference type="AlphaFoldDB" id="A0A8G1EAN8"/>
<name>A0A8G1EAN8_9RHOB</name>
<dbReference type="PROSITE" id="PS01124">
    <property type="entry name" value="HTH_ARAC_FAMILY_2"/>
    <property type="match status" value="1"/>
</dbReference>
<dbReference type="GO" id="GO:0003700">
    <property type="term" value="F:DNA-binding transcription factor activity"/>
    <property type="evidence" value="ECO:0007669"/>
    <property type="project" value="InterPro"/>
</dbReference>
<evidence type="ECO:0000313" key="5">
    <source>
        <dbReference type="EMBL" id="QYZ68785.1"/>
    </source>
</evidence>
<gene>
    <name evidence="5" type="ORF">JO391_13530</name>
</gene>
<evidence type="ECO:0000256" key="3">
    <source>
        <dbReference type="ARBA" id="ARBA00023163"/>
    </source>
</evidence>
<proteinExistence type="predicted"/>
<dbReference type="PROSITE" id="PS00041">
    <property type="entry name" value="HTH_ARAC_FAMILY_1"/>
    <property type="match status" value="1"/>
</dbReference>
<reference evidence="5" key="1">
    <citation type="submission" date="2021-02" db="EMBL/GenBank/DDBJ databases">
        <title>Rhodobacter shimadae sp. nov., an aerobic anoxygenic phototrophic bacterium isolated from a hot spring.</title>
        <authorList>
            <person name="Muramatsu S."/>
            <person name="Haruta S."/>
            <person name="Hirose S."/>
            <person name="Hanada S."/>
        </authorList>
    </citation>
    <scope>NUCLEOTIDE SEQUENCE</scope>
    <source>
        <strain evidence="5">N10</strain>
    </source>
</reference>
<dbReference type="PANTHER" id="PTHR43280">
    <property type="entry name" value="ARAC-FAMILY TRANSCRIPTIONAL REGULATOR"/>
    <property type="match status" value="1"/>
</dbReference>
<dbReference type="PANTHER" id="PTHR43280:SF27">
    <property type="entry name" value="TRANSCRIPTIONAL REGULATOR MTLR"/>
    <property type="match status" value="1"/>
</dbReference>
<accession>A0A8G1EAN8</accession>
<keyword evidence="3" id="KW-0804">Transcription</keyword>
<dbReference type="SMART" id="SM00342">
    <property type="entry name" value="HTH_ARAC"/>
    <property type="match status" value="1"/>
</dbReference>
<dbReference type="InterPro" id="IPR018060">
    <property type="entry name" value="HTH_AraC"/>
</dbReference>
<keyword evidence="1" id="KW-0805">Transcription regulation</keyword>
<dbReference type="PRINTS" id="PR00032">
    <property type="entry name" value="HTHARAC"/>
</dbReference>
<dbReference type="Pfam" id="PF12833">
    <property type="entry name" value="HTH_18"/>
    <property type="match status" value="1"/>
</dbReference>
<dbReference type="GO" id="GO:0043565">
    <property type="term" value="F:sequence-specific DNA binding"/>
    <property type="evidence" value="ECO:0007669"/>
    <property type="project" value="InterPro"/>
</dbReference>
<feature type="domain" description="HTH araC/xylS-type" evidence="4">
    <location>
        <begin position="204"/>
        <end position="302"/>
    </location>
</feature>
<dbReference type="InterPro" id="IPR009057">
    <property type="entry name" value="Homeodomain-like_sf"/>
</dbReference>
<evidence type="ECO:0000256" key="1">
    <source>
        <dbReference type="ARBA" id="ARBA00023015"/>
    </source>
</evidence>
<dbReference type="Gene3D" id="1.10.10.60">
    <property type="entry name" value="Homeodomain-like"/>
    <property type="match status" value="1"/>
</dbReference>
<keyword evidence="2" id="KW-0238">DNA-binding</keyword>
<keyword evidence="6" id="KW-1185">Reference proteome</keyword>